<evidence type="ECO:0000256" key="1">
    <source>
        <dbReference type="SAM" id="Phobius"/>
    </source>
</evidence>
<keyword evidence="1" id="KW-0812">Transmembrane</keyword>
<dbReference type="RefSeq" id="WP_379025531.1">
    <property type="nucleotide sequence ID" value="NZ_JBHRTA010000059.1"/>
</dbReference>
<keyword evidence="1" id="KW-1133">Transmembrane helix</keyword>
<dbReference type="Proteomes" id="UP001595526">
    <property type="component" value="Unassembled WGS sequence"/>
</dbReference>
<feature type="transmembrane region" description="Helical" evidence="1">
    <location>
        <begin position="37"/>
        <end position="54"/>
    </location>
</feature>
<organism evidence="2 3">
    <name type="scientific">Parapedobacter deserti</name>
    <dbReference type="NCBI Taxonomy" id="1912957"/>
    <lineage>
        <taxon>Bacteria</taxon>
        <taxon>Pseudomonadati</taxon>
        <taxon>Bacteroidota</taxon>
        <taxon>Sphingobacteriia</taxon>
        <taxon>Sphingobacteriales</taxon>
        <taxon>Sphingobacteriaceae</taxon>
        <taxon>Parapedobacter</taxon>
    </lineage>
</organism>
<keyword evidence="1" id="KW-0472">Membrane</keyword>
<name>A0ABV7JS11_9SPHI</name>
<reference evidence="3" key="1">
    <citation type="journal article" date="2019" name="Int. J. Syst. Evol. Microbiol.">
        <title>The Global Catalogue of Microorganisms (GCM) 10K type strain sequencing project: providing services to taxonomists for standard genome sequencing and annotation.</title>
        <authorList>
            <consortium name="The Broad Institute Genomics Platform"/>
            <consortium name="The Broad Institute Genome Sequencing Center for Infectious Disease"/>
            <person name="Wu L."/>
            <person name="Ma J."/>
        </authorList>
    </citation>
    <scope>NUCLEOTIDE SEQUENCE [LARGE SCALE GENOMIC DNA]</scope>
    <source>
        <strain evidence="3">KCTC 52416</strain>
    </source>
</reference>
<gene>
    <name evidence="2" type="ORF">ACFOET_18820</name>
</gene>
<protein>
    <submittedName>
        <fullName evidence="2">Uncharacterized protein</fullName>
    </submittedName>
</protein>
<keyword evidence="3" id="KW-1185">Reference proteome</keyword>
<evidence type="ECO:0000313" key="2">
    <source>
        <dbReference type="EMBL" id="MFC3199678.1"/>
    </source>
</evidence>
<feature type="transmembrane region" description="Helical" evidence="1">
    <location>
        <begin position="12"/>
        <end position="31"/>
    </location>
</feature>
<accession>A0ABV7JS11</accession>
<proteinExistence type="predicted"/>
<dbReference type="EMBL" id="JBHRTA010000059">
    <property type="protein sequence ID" value="MFC3199678.1"/>
    <property type="molecule type" value="Genomic_DNA"/>
</dbReference>
<comment type="caution">
    <text evidence="2">The sequence shown here is derived from an EMBL/GenBank/DDBJ whole genome shotgun (WGS) entry which is preliminary data.</text>
</comment>
<evidence type="ECO:0000313" key="3">
    <source>
        <dbReference type="Proteomes" id="UP001595526"/>
    </source>
</evidence>
<sequence length="63" mass="7480">MNKLQQIILHPFFSYLYLFVVVFGIICLLVLPQGHPLITCAVSMGLAMFVLHRYRRYLLRKRK</sequence>